<name>A0ABQ9I120_9NEOP</name>
<gene>
    <name evidence="1" type="ORF">PR048_009509</name>
</gene>
<comment type="caution">
    <text evidence="1">The sequence shown here is derived from an EMBL/GenBank/DDBJ whole genome shotgun (WGS) entry which is preliminary data.</text>
</comment>
<organism evidence="1 2">
    <name type="scientific">Dryococelus australis</name>
    <dbReference type="NCBI Taxonomy" id="614101"/>
    <lineage>
        <taxon>Eukaryota</taxon>
        <taxon>Metazoa</taxon>
        <taxon>Ecdysozoa</taxon>
        <taxon>Arthropoda</taxon>
        <taxon>Hexapoda</taxon>
        <taxon>Insecta</taxon>
        <taxon>Pterygota</taxon>
        <taxon>Neoptera</taxon>
        <taxon>Polyneoptera</taxon>
        <taxon>Phasmatodea</taxon>
        <taxon>Verophasmatodea</taxon>
        <taxon>Anareolatae</taxon>
        <taxon>Phasmatidae</taxon>
        <taxon>Eurycanthinae</taxon>
        <taxon>Dryococelus</taxon>
    </lineage>
</organism>
<proteinExistence type="predicted"/>
<dbReference type="InterPro" id="IPR012337">
    <property type="entry name" value="RNaseH-like_sf"/>
</dbReference>
<reference evidence="1 2" key="1">
    <citation type="submission" date="2023-02" db="EMBL/GenBank/DDBJ databases">
        <title>LHISI_Scaffold_Assembly.</title>
        <authorList>
            <person name="Stuart O.P."/>
            <person name="Cleave R."/>
            <person name="Magrath M.J.L."/>
            <person name="Mikheyev A.S."/>
        </authorList>
    </citation>
    <scope>NUCLEOTIDE SEQUENCE [LARGE SCALE GENOMIC DNA]</scope>
    <source>
        <strain evidence="1">Daus_M_001</strain>
        <tissue evidence="1">Leg muscle</tissue>
    </source>
</reference>
<dbReference type="Proteomes" id="UP001159363">
    <property type="component" value="Chromosome 3"/>
</dbReference>
<evidence type="ECO:0000313" key="1">
    <source>
        <dbReference type="EMBL" id="KAJ8890004.1"/>
    </source>
</evidence>
<sequence>MKGCNKGAQTIIIDNQPLAEYVHCVAHFCNLVMKKCCDASSVVKNTMDWANQLGIIFGRTKVKPIFTHISEETAGAPVKNISKIKPLCPTRWLYRKAQIEEIVTKYDIILKTLHELSEDNYGGASGLLHCFSNGLTYLGFVMAKDVIDLLEKLNKSCQGGRKTLSGLIKSVETVLAG</sequence>
<dbReference type="SUPFAM" id="SSF53098">
    <property type="entry name" value="Ribonuclease H-like"/>
    <property type="match status" value="1"/>
</dbReference>
<keyword evidence="2" id="KW-1185">Reference proteome</keyword>
<dbReference type="EMBL" id="JARBHB010000003">
    <property type="protein sequence ID" value="KAJ8890004.1"/>
    <property type="molecule type" value="Genomic_DNA"/>
</dbReference>
<protein>
    <submittedName>
        <fullName evidence="1">Uncharacterized protein</fullName>
    </submittedName>
</protein>
<accession>A0ABQ9I120</accession>
<evidence type="ECO:0000313" key="2">
    <source>
        <dbReference type="Proteomes" id="UP001159363"/>
    </source>
</evidence>